<evidence type="ECO:0000259" key="2">
    <source>
        <dbReference type="Pfam" id="PF13231"/>
    </source>
</evidence>
<dbReference type="RefSeq" id="WP_137636771.1">
    <property type="nucleotide sequence ID" value="NZ_BJDN01000003.1"/>
</dbReference>
<feature type="domain" description="Glycosyltransferase RgtA/B/C/D-like" evidence="2">
    <location>
        <begin position="142"/>
        <end position="292"/>
    </location>
</feature>
<feature type="transmembrane region" description="Helical" evidence="1">
    <location>
        <begin position="420"/>
        <end position="438"/>
    </location>
</feature>
<feature type="transmembrane region" description="Helical" evidence="1">
    <location>
        <begin position="471"/>
        <end position="492"/>
    </location>
</feature>
<proteinExistence type="predicted"/>
<feature type="transmembrane region" description="Helical" evidence="1">
    <location>
        <begin position="504"/>
        <end position="523"/>
    </location>
</feature>
<keyword evidence="1" id="KW-0472">Membrane</keyword>
<feature type="transmembrane region" description="Helical" evidence="1">
    <location>
        <begin position="76"/>
        <end position="99"/>
    </location>
</feature>
<evidence type="ECO:0000313" key="4">
    <source>
        <dbReference type="Proteomes" id="UP001597104"/>
    </source>
</evidence>
<accession>A0ABW3EG67</accession>
<dbReference type="EMBL" id="JBHTIO010000055">
    <property type="protein sequence ID" value="MFD0898449.1"/>
    <property type="molecule type" value="Genomic_DNA"/>
</dbReference>
<dbReference type="EC" id="2.4.-.-" evidence="3"/>
<name>A0ABW3EG67_9LACO</name>
<evidence type="ECO:0000256" key="1">
    <source>
        <dbReference type="SAM" id="Phobius"/>
    </source>
</evidence>
<keyword evidence="1" id="KW-1133">Transmembrane helix</keyword>
<comment type="caution">
    <text evidence="3">The sequence shown here is derived from an EMBL/GenBank/DDBJ whole genome shotgun (WGS) entry which is preliminary data.</text>
</comment>
<feature type="transmembrane region" description="Helical" evidence="1">
    <location>
        <begin position="259"/>
        <end position="276"/>
    </location>
</feature>
<reference evidence="4" key="1">
    <citation type="journal article" date="2019" name="Int. J. Syst. Evol. Microbiol.">
        <title>The Global Catalogue of Microorganisms (GCM) 10K type strain sequencing project: providing services to taxonomists for standard genome sequencing and annotation.</title>
        <authorList>
            <consortium name="The Broad Institute Genomics Platform"/>
            <consortium name="The Broad Institute Genome Sequencing Center for Infectious Disease"/>
            <person name="Wu L."/>
            <person name="Ma J."/>
        </authorList>
    </citation>
    <scope>NUCLEOTIDE SEQUENCE [LARGE SCALE GENOMIC DNA]</scope>
    <source>
        <strain evidence="4">CCM 8925</strain>
    </source>
</reference>
<organism evidence="3 4">
    <name type="scientific">Loigolactobacillus binensis</name>
    <dbReference type="NCBI Taxonomy" id="2559922"/>
    <lineage>
        <taxon>Bacteria</taxon>
        <taxon>Bacillati</taxon>
        <taxon>Bacillota</taxon>
        <taxon>Bacilli</taxon>
        <taxon>Lactobacillales</taxon>
        <taxon>Lactobacillaceae</taxon>
        <taxon>Loigolactobacillus</taxon>
    </lineage>
</organism>
<keyword evidence="4" id="KW-1185">Reference proteome</keyword>
<feature type="transmembrane region" description="Helical" evidence="1">
    <location>
        <begin position="153"/>
        <end position="175"/>
    </location>
</feature>
<dbReference type="Pfam" id="PF13231">
    <property type="entry name" value="PMT_2"/>
    <property type="match status" value="1"/>
</dbReference>
<sequence length="697" mass="80349">MLKKKTIGSWWQQSYLGLYGLILLAIFGLAAAAFPDSYHHGTVRLDRFLILMAAAVVLLLLFALKRWLNRQSNRLISLLTGAIVLLSLGFQLWLAFQIIGDNIFDGMDTRFQVINLLKGSRQWLPYFHQLAENNVPLTLIEFWLLQGFKVLHINGFIGLNLFLFAIVDLTLALSWDWLRRHFSLQAGFLAILIATVYFPFYGYALFFYTDGLAVLFPVLTLWLLDRYFGTQRRSSRWVLVVLLGCELWLGFWIKGNNAILLIALILVLLIEHHFGWRQTVVSIAVIGIIFFSGQQLLAPQIKSAYGYQQPLSKKMPALTWTMMGWNKSTKGSSSHADTGMIQNQPTYTKKQALAKYEIKQRLKNMGSVGIGYHLVRKLSLMWAYGDMDALETINQAQHYPAVFRYLYGSKKPLLSTWNQILYLTILFSNLLLVGQLFIHRRKLAPTTSFIILTILGVGAFHLLFWEAEARYVYLLLPFLLILASGGLTSTEIQPAQQWLAHRSNWWRLGLSTVILIGAVLGFWQSHWLTKPQVQQQPRIMQTKDYGTIKLTSQKKLVQQFKLKHAANQITWLNPRSQRKSGLQVTVHQVTTKKTWTLHQQKDHQTWQRRLNLKPGTYQLVIHNPQTKVVKVAILRSWQYHAVPQLKPLTSKPQQRYLLLKVVHQWWAPLLSLTQLSILYIIVVGSLLLSIWRRPKIN</sequence>
<gene>
    <name evidence="3" type="ORF">ACFQZ7_12065</name>
</gene>
<dbReference type="InterPro" id="IPR038731">
    <property type="entry name" value="RgtA/B/C-like"/>
</dbReference>
<feature type="transmembrane region" description="Helical" evidence="1">
    <location>
        <begin position="665"/>
        <end position="691"/>
    </location>
</feature>
<evidence type="ECO:0000313" key="3">
    <source>
        <dbReference type="EMBL" id="MFD0898449.1"/>
    </source>
</evidence>
<protein>
    <submittedName>
        <fullName evidence="3">Glycosyltransferase family 39 protein</fullName>
        <ecNumber evidence="3">2.4.-.-</ecNumber>
    </submittedName>
</protein>
<feature type="transmembrane region" description="Helical" evidence="1">
    <location>
        <begin position="182"/>
        <end position="200"/>
    </location>
</feature>
<feature type="transmembrane region" description="Helical" evidence="1">
    <location>
        <begin position="445"/>
        <end position="465"/>
    </location>
</feature>
<feature type="transmembrane region" description="Helical" evidence="1">
    <location>
        <begin position="206"/>
        <end position="224"/>
    </location>
</feature>
<dbReference type="GO" id="GO:0016757">
    <property type="term" value="F:glycosyltransferase activity"/>
    <property type="evidence" value="ECO:0007669"/>
    <property type="project" value="UniProtKB-KW"/>
</dbReference>
<dbReference type="Proteomes" id="UP001597104">
    <property type="component" value="Unassembled WGS sequence"/>
</dbReference>
<feature type="transmembrane region" description="Helical" evidence="1">
    <location>
        <begin position="48"/>
        <end position="64"/>
    </location>
</feature>
<keyword evidence="3" id="KW-0328">Glycosyltransferase</keyword>
<keyword evidence="1" id="KW-0812">Transmembrane</keyword>
<keyword evidence="3" id="KW-0808">Transferase</keyword>